<name>A0A140LCN2_9FIRM</name>
<dbReference type="OrthoDB" id="2971983at2"/>
<dbReference type="EMBL" id="LOEE01000006">
    <property type="protein sequence ID" value="KXG78307.1"/>
    <property type="molecule type" value="Genomic_DNA"/>
</dbReference>
<comment type="caution">
    <text evidence="1">The sequence shown here is derived from an EMBL/GenBank/DDBJ whole genome shotgun (WGS) entry which is preliminary data.</text>
</comment>
<keyword evidence="2" id="KW-1185">Reference proteome</keyword>
<evidence type="ECO:0008006" key="3">
    <source>
        <dbReference type="Google" id="ProtNLM"/>
    </source>
</evidence>
<evidence type="ECO:0000313" key="2">
    <source>
        <dbReference type="Proteomes" id="UP000070456"/>
    </source>
</evidence>
<evidence type="ECO:0000313" key="1">
    <source>
        <dbReference type="EMBL" id="KXG78307.1"/>
    </source>
</evidence>
<dbReference type="AlphaFoldDB" id="A0A140LCN2"/>
<dbReference type="STRING" id="520762.AN619_02820"/>
<gene>
    <name evidence="1" type="ORF">AN619_02820</name>
</gene>
<accession>A0A140LCN2</accession>
<dbReference type="InterPro" id="IPR019270">
    <property type="entry name" value="DUF2283"/>
</dbReference>
<proteinExistence type="predicted"/>
<dbReference type="RefSeq" id="WP_068554352.1">
    <property type="nucleotide sequence ID" value="NZ_LOEE01000006.1"/>
</dbReference>
<dbReference type="Pfam" id="PF10049">
    <property type="entry name" value="DUF2283"/>
    <property type="match status" value="1"/>
</dbReference>
<reference evidence="1 2" key="1">
    <citation type="submission" date="2015-12" db="EMBL/GenBank/DDBJ databases">
        <title>Draft genome sequence of the thermoanaerobe Thermotalea metallivorans, an isolate from the runoff channel of the Great Artesian Basin, Australia.</title>
        <authorList>
            <person name="Patel B.K."/>
        </authorList>
    </citation>
    <scope>NUCLEOTIDE SEQUENCE [LARGE SCALE GENOMIC DNA]</scope>
    <source>
        <strain evidence="1 2">B2-1</strain>
    </source>
</reference>
<protein>
    <recommendedName>
        <fullName evidence="3">DUF2283 domain-containing protein</fullName>
    </recommendedName>
</protein>
<dbReference type="Proteomes" id="UP000070456">
    <property type="component" value="Unassembled WGS sequence"/>
</dbReference>
<organism evidence="1 2">
    <name type="scientific">Thermotalea metallivorans</name>
    <dbReference type="NCBI Taxonomy" id="520762"/>
    <lineage>
        <taxon>Bacteria</taxon>
        <taxon>Bacillati</taxon>
        <taxon>Bacillota</taxon>
        <taxon>Clostridia</taxon>
        <taxon>Peptostreptococcales</taxon>
        <taxon>Thermotaleaceae</taxon>
        <taxon>Thermotalea</taxon>
    </lineage>
</organism>
<sequence>MLKINYDRKFDILYLSIGEPRPSYGEEETPGLVVLKDIETDEITGFTIFDFKKRVDTDSLNELNLPCKIDFKQLESLELN</sequence>